<comment type="cofactor">
    <cofactor evidence="8">
        <name>Mg(2+)</name>
        <dbReference type="ChEBI" id="CHEBI:18420"/>
    </cofactor>
</comment>
<feature type="binding site" evidence="8">
    <location>
        <position position="25"/>
    </location>
    <ligand>
        <name>GTP</name>
        <dbReference type="ChEBI" id="CHEBI:37565"/>
    </ligand>
</feature>
<keyword evidence="10" id="KW-0548">Nucleotidyltransferase</keyword>
<keyword evidence="5 8" id="KW-0460">Magnesium</keyword>
<evidence type="ECO:0000256" key="6">
    <source>
        <dbReference type="ARBA" id="ARBA00023134"/>
    </source>
</evidence>
<comment type="subunit">
    <text evidence="8">Monomer.</text>
</comment>
<accession>A0ABT7QKR3</accession>
<evidence type="ECO:0000256" key="4">
    <source>
        <dbReference type="ARBA" id="ARBA00022741"/>
    </source>
</evidence>
<keyword evidence="11" id="KW-1185">Reference proteome</keyword>
<name>A0ABT7QKR3_9GAMM</name>
<evidence type="ECO:0000256" key="8">
    <source>
        <dbReference type="HAMAP-Rule" id="MF_00316"/>
    </source>
</evidence>
<evidence type="ECO:0000256" key="1">
    <source>
        <dbReference type="ARBA" id="ARBA00022490"/>
    </source>
</evidence>
<dbReference type="CDD" id="cd02503">
    <property type="entry name" value="MobA"/>
    <property type="match status" value="1"/>
</dbReference>
<protein>
    <recommendedName>
        <fullName evidence="8">Molybdenum cofactor guanylyltransferase</fullName>
        <shortName evidence="8">MoCo guanylyltransferase</shortName>
        <ecNumber evidence="8">2.7.7.77</ecNumber>
    </recommendedName>
    <alternativeName>
        <fullName evidence="8">GTP:molybdopterin guanylyltransferase</fullName>
    </alternativeName>
    <alternativeName>
        <fullName evidence="8">Mo-MPT guanylyltransferase</fullName>
    </alternativeName>
    <alternativeName>
        <fullName evidence="8">Molybdopterin guanylyltransferase</fullName>
    </alternativeName>
    <alternativeName>
        <fullName evidence="8">Molybdopterin-guanine dinucleotide synthase</fullName>
        <shortName evidence="8">MGD synthase</shortName>
    </alternativeName>
</protein>
<feature type="binding site" evidence="8">
    <location>
        <position position="100"/>
    </location>
    <ligand>
        <name>GTP</name>
        <dbReference type="ChEBI" id="CHEBI:37565"/>
    </ligand>
</feature>
<dbReference type="InterPro" id="IPR029044">
    <property type="entry name" value="Nucleotide-diphossugar_trans"/>
</dbReference>
<dbReference type="SUPFAM" id="SSF53448">
    <property type="entry name" value="Nucleotide-diphospho-sugar transferases"/>
    <property type="match status" value="1"/>
</dbReference>
<evidence type="ECO:0000313" key="10">
    <source>
        <dbReference type="EMBL" id="MDM5147093.1"/>
    </source>
</evidence>
<comment type="catalytic activity">
    <reaction evidence="8">
        <text>Mo-molybdopterin + GTP + H(+) = Mo-molybdopterin guanine dinucleotide + diphosphate</text>
        <dbReference type="Rhea" id="RHEA:34243"/>
        <dbReference type="ChEBI" id="CHEBI:15378"/>
        <dbReference type="ChEBI" id="CHEBI:33019"/>
        <dbReference type="ChEBI" id="CHEBI:37565"/>
        <dbReference type="ChEBI" id="CHEBI:71302"/>
        <dbReference type="ChEBI" id="CHEBI:71310"/>
        <dbReference type="EC" id="2.7.7.77"/>
    </reaction>
</comment>
<dbReference type="EC" id="2.7.7.77" evidence="8"/>
<keyword evidence="3 8" id="KW-0479">Metal-binding</keyword>
<keyword evidence="4 8" id="KW-0547">Nucleotide-binding</keyword>
<dbReference type="Proteomes" id="UP001168167">
    <property type="component" value="Unassembled WGS sequence"/>
</dbReference>
<comment type="function">
    <text evidence="8">Transfers a GMP moiety from GTP to Mo-molybdopterin (Mo-MPT) cofactor (Moco or molybdenum cofactor) to form Mo-molybdopterin guanine dinucleotide (Mo-MGD) cofactor.</text>
</comment>
<evidence type="ECO:0000256" key="3">
    <source>
        <dbReference type="ARBA" id="ARBA00022723"/>
    </source>
</evidence>
<reference evidence="10" key="1">
    <citation type="submission" date="2022-08" db="EMBL/GenBank/DDBJ databases">
        <authorList>
            <person name="Dzunkova M."/>
            <person name="La Clair J."/>
            <person name="Tyml T."/>
            <person name="Doud D."/>
            <person name="Schulz F."/>
            <person name="Piquer S."/>
            <person name="Porcel Sanchis D."/>
            <person name="Osborn A."/>
            <person name="Robinson D."/>
            <person name="Louie K.B."/>
            <person name="Bowen B.P."/>
            <person name="Bowers R."/>
            <person name="Lee J."/>
            <person name="Arnau Llombart V."/>
            <person name="Diaz Villanueva W."/>
            <person name="Gosliner T."/>
            <person name="Northen T."/>
            <person name="Cheng J.-F."/>
            <person name="Burkart M.D."/>
            <person name="Woyke T."/>
        </authorList>
    </citation>
    <scope>NUCLEOTIDE SEQUENCE</scope>
    <source>
        <strain evidence="10">Df01</strain>
    </source>
</reference>
<gene>
    <name evidence="8 10" type="primary">mobA</name>
    <name evidence="10" type="ORF">NQX30_01675</name>
</gene>
<dbReference type="NCBIfam" id="TIGR02665">
    <property type="entry name" value="molyb_mobA"/>
    <property type="match status" value="1"/>
</dbReference>
<dbReference type="InterPro" id="IPR013482">
    <property type="entry name" value="Molybde_CF_guanTrfase"/>
</dbReference>
<feature type="binding site" evidence="8">
    <location>
        <position position="100"/>
    </location>
    <ligand>
        <name>Mg(2+)</name>
        <dbReference type="ChEBI" id="CHEBI:18420"/>
    </ligand>
</feature>
<dbReference type="Gene3D" id="3.90.550.10">
    <property type="entry name" value="Spore Coat Polysaccharide Biosynthesis Protein SpsA, Chain A"/>
    <property type="match status" value="1"/>
</dbReference>
<evidence type="ECO:0000313" key="11">
    <source>
        <dbReference type="Proteomes" id="UP001168167"/>
    </source>
</evidence>
<evidence type="ECO:0000256" key="7">
    <source>
        <dbReference type="ARBA" id="ARBA00023150"/>
    </source>
</evidence>
<sequence length="196" mass="20968">MVNTTSVTGVILAGGLARRMGGGDKGLLVAGGQSLTAWVLARLQPQVDEVLINANRHVDEYAQFGRVVRDVAPDFAGPLAGIHAGMSASNNEWLLSVPCDSPFLPTHLASQLRSAVDHANADIAIAATTERPQPVFMLARCALVDDLATYLNSGGRKIDQWYPRHRFVESTFTDSAAFANVNTPEELATAHCTLTQ</sequence>
<keyword evidence="1 8" id="KW-0963">Cytoplasm</keyword>
<dbReference type="PANTHER" id="PTHR19136">
    <property type="entry name" value="MOLYBDENUM COFACTOR GUANYLYLTRANSFERASE"/>
    <property type="match status" value="1"/>
</dbReference>
<dbReference type="EMBL" id="JANQAO010000001">
    <property type="protein sequence ID" value="MDM5147093.1"/>
    <property type="molecule type" value="Genomic_DNA"/>
</dbReference>
<dbReference type="GO" id="GO:0061603">
    <property type="term" value="F:molybdenum cofactor guanylyltransferase activity"/>
    <property type="evidence" value="ECO:0007669"/>
    <property type="project" value="UniProtKB-EC"/>
</dbReference>
<feature type="binding site" evidence="8">
    <location>
        <position position="70"/>
    </location>
    <ligand>
        <name>GTP</name>
        <dbReference type="ChEBI" id="CHEBI:37565"/>
    </ligand>
</feature>
<evidence type="ECO:0000256" key="5">
    <source>
        <dbReference type="ARBA" id="ARBA00022842"/>
    </source>
</evidence>
<keyword evidence="7 8" id="KW-0501">Molybdenum cofactor biosynthesis</keyword>
<dbReference type="PANTHER" id="PTHR19136:SF81">
    <property type="entry name" value="MOLYBDENUM COFACTOR GUANYLYLTRANSFERASE"/>
    <property type="match status" value="1"/>
</dbReference>
<comment type="similarity">
    <text evidence="8">Belongs to the MobA family.</text>
</comment>
<dbReference type="HAMAP" id="MF_00316">
    <property type="entry name" value="MobA"/>
    <property type="match status" value="1"/>
</dbReference>
<reference evidence="10" key="2">
    <citation type="journal article" date="2023" name="Microbiome">
        <title>Synthase-selected sorting approach identifies a beta-lactone synthase in a nudibranch symbiotic bacterium.</title>
        <authorList>
            <person name="Dzunkova M."/>
            <person name="La Clair J.J."/>
            <person name="Tyml T."/>
            <person name="Doud D."/>
            <person name="Schulz F."/>
            <person name="Piquer-Esteban S."/>
            <person name="Porcel Sanchis D."/>
            <person name="Osborn A."/>
            <person name="Robinson D."/>
            <person name="Louie K.B."/>
            <person name="Bowen B.P."/>
            <person name="Bowers R.M."/>
            <person name="Lee J."/>
            <person name="Arnau V."/>
            <person name="Diaz-Villanueva W."/>
            <person name="Stepanauskas R."/>
            <person name="Gosliner T."/>
            <person name="Date S.V."/>
            <person name="Northen T.R."/>
            <person name="Cheng J.F."/>
            <person name="Burkart M.D."/>
            <person name="Woyke T."/>
        </authorList>
    </citation>
    <scope>NUCLEOTIDE SEQUENCE</scope>
    <source>
        <strain evidence="10">Df01</strain>
    </source>
</reference>
<organism evidence="10 11">
    <name type="scientific">Candidatus Doriopsillibacter californiensis</name>
    <dbReference type="NCBI Taxonomy" id="2970740"/>
    <lineage>
        <taxon>Bacteria</taxon>
        <taxon>Pseudomonadati</taxon>
        <taxon>Pseudomonadota</taxon>
        <taxon>Gammaproteobacteria</taxon>
        <taxon>Candidatus Tethybacterales</taxon>
        <taxon>Candidatus Persebacteraceae</taxon>
        <taxon>Candidatus Doriopsillibacter</taxon>
    </lineage>
</organism>
<dbReference type="Pfam" id="PF12804">
    <property type="entry name" value="NTP_transf_3"/>
    <property type="match status" value="1"/>
</dbReference>
<evidence type="ECO:0000259" key="9">
    <source>
        <dbReference type="Pfam" id="PF12804"/>
    </source>
</evidence>
<comment type="caution">
    <text evidence="10">The sequence shown here is derived from an EMBL/GenBank/DDBJ whole genome shotgun (WGS) entry which is preliminary data.</text>
</comment>
<comment type="subcellular location">
    <subcellularLocation>
        <location evidence="8">Cytoplasm</location>
    </subcellularLocation>
</comment>
<keyword evidence="2 8" id="KW-0808">Transferase</keyword>
<dbReference type="InterPro" id="IPR025877">
    <property type="entry name" value="MobA-like_NTP_Trfase"/>
</dbReference>
<feature type="domain" description="MobA-like NTP transferase" evidence="9">
    <location>
        <begin position="9"/>
        <end position="160"/>
    </location>
</feature>
<evidence type="ECO:0000256" key="2">
    <source>
        <dbReference type="ARBA" id="ARBA00022679"/>
    </source>
</evidence>
<feature type="binding site" evidence="8">
    <location>
        <begin position="12"/>
        <end position="14"/>
    </location>
    <ligand>
        <name>GTP</name>
        <dbReference type="ChEBI" id="CHEBI:37565"/>
    </ligand>
</feature>
<comment type="domain">
    <text evidence="8">The N-terminal domain determines nucleotide recognition and specific binding, while the C-terminal domain determines the specific binding to the target protein.</text>
</comment>
<feature type="binding site" evidence="8">
    <location>
        <position position="53"/>
    </location>
    <ligand>
        <name>GTP</name>
        <dbReference type="ChEBI" id="CHEBI:37565"/>
    </ligand>
</feature>
<keyword evidence="6 8" id="KW-0342">GTP-binding</keyword>
<proteinExistence type="inferred from homology"/>